<dbReference type="EMBL" id="CP002665">
    <property type="protein sequence ID" value="AEI11710.1"/>
    <property type="molecule type" value="Genomic_DNA"/>
</dbReference>
<dbReference type="RefSeq" id="WP_013883229.1">
    <property type="nucleotide sequence ID" value="NC_015671.1"/>
</dbReference>
<keyword evidence="1" id="KW-0732">Signal</keyword>
<gene>
    <name evidence="2" type="ordered locus">Celgi_1191</name>
</gene>
<organism evidence="2 3">
    <name type="scientific">Cellulomonas gilvus (strain ATCC 13127 / NRRL B-14078)</name>
    <name type="common">Cellvibrio gilvus</name>
    <dbReference type="NCBI Taxonomy" id="593907"/>
    <lineage>
        <taxon>Bacteria</taxon>
        <taxon>Bacillati</taxon>
        <taxon>Actinomycetota</taxon>
        <taxon>Actinomycetes</taxon>
        <taxon>Micrococcales</taxon>
        <taxon>Cellulomonadaceae</taxon>
        <taxon>Cellulomonas</taxon>
    </lineage>
</organism>
<dbReference type="Proteomes" id="UP000000485">
    <property type="component" value="Chromosome"/>
</dbReference>
<evidence type="ECO:0000313" key="3">
    <source>
        <dbReference type="Proteomes" id="UP000000485"/>
    </source>
</evidence>
<proteinExistence type="predicted"/>
<dbReference type="HOGENOM" id="CLU_1913324_0_0_11"/>
<evidence type="ECO:0008006" key="4">
    <source>
        <dbReference type="Google" id="ProtNLM"/>
    </source>
</evidence>
<keyword evidence="3" id="KW-1185">Reference proteome</keyword>
<evidence type="ECO:0000313" key="2">
    <source>
        <dbReference type="EMBL" id="AEI11710.1"/>
    </source>
</evidence>
<accession>F8A1Q3</accession>
<evidence type="ECO:0000256" key="1">
    <source>
        <dbReference type="SAM" id="SignalP"/>
    </source>
</evidence>
<feature type="signal peptide" evidence="1">
    <location>
        <begin position="1"/>
        <end position="33"/>
    </location>
</feature>
<dbReference type="KEGG" id="cga:Celgi_1191"/>
<dbReference type="AlphaFoldDB" id="F8A1Q3"/>
<dbReference type="Pfam" id="PF03995">
    <property type="entry name" value="Inhibitor_I36"/>
    <property type="match status" value="1"/>
</dbReference>
<reference evidence="3" key="1">
    <citation type="submission" date="2011-04" db="EMBL/GenBank/DDBJ databases">
        <title>Complete sequence of Cellvibrio gilvus ATCC 13127.</title>
        <authorList>
            <person name="Lucas S."/>
            <person name="Han J."/>
            <person name="Lapidus A."/>
            <person name="Cheng J.-F."/>
            <person name="Goodwin L."/>
            <person name="Pitluck S."/>
            <person name="Peters L."/>
            <person name="Munk A."/>
            <person name="Detter J.C."/>
            <person name="Han C."/>
            <person name="Tapia R."/>
            <person name="Land M."/>
            <person name="Hauser L."/>
            <person name="Kyrpides N."/>
            <person name="Ivanova N."/>
            <person name="Ovchinnikova G."/>
            <person name="Pagani I."/>
            <person name="Mead D."/>
            <person name="Brumm P."/>
            <person name="Woyke T."/>
        </authorList>
    </citation>
    <scope>NUCLEOTIDE SEQUENCE [LARGE SCALE GENOMIC DNA]</scope>
    <source>
        <strain evidence="3">ATCC 13127 / NRRL B-14078</strain>
    </source>
</reference>
<feature type="chain" id="PRO_5003373628" description="Peptidase inhibitor family I36" evidence="1">
    <location>
        <begin position="34"/>
        <end position="132"/>
    </location>
</feature>
<dbReference type="STRING" id="593907.Celgi_1191"/>
<sequence precursor="true">MRSSTAPRRRRGPQTAFWTACALAAAAAPAAGAEPSAGGAVGPASAQQCSAGTMCVWSGTRYSGAFAETDATVVRDTGLAVARSVRNRTPFAARLYSEPDGQGSWTCVDPYESRAATYVPAESMRILVTTSC</sequence>
<protein>
    <recommendedName>
        <fullName evidence="4">Peptidase inhibitor family I36</fullName>
    </recommendedName>
</protein>
<name>F8A1Q3_CELGA</name>
<dbReference type="OrthoDB" id="4829189at2"/>